<sequence length="558" mass="60136">MSVIWASHNFFFALAVLLFERSSLAPCAASSLPIVDLGYARHRASTFDPVSGLYNFSNIRYAAPPTGNLRFAPPLPPAVNDTSINDGLDSHICPQASPNWLVTSASWIGSYLSAGTIPNITYSLSQVNVSAPKTRDPRENEDCLFLDVFAPQNVFHRKGTCKKAPVLVHIHGGGYATGSKYDDDFEGLFARAKETYGSEFIWVSLNYRLGALGFLAGPEFVSKGGVPNLGLLDQRLALRWVRNNIHLFGGDKDKVTAIGGSAGAGSIIHHIAAYGGTAENDFQKAFAEAPAVLDSDNNAILDKAFADFLGFAGVSSLSEARNLPSQQVINANAAQVAGAGYGSFIFGPAIDGSLVTRDPKTILDSDLVNTSLSVLVGHNTNEGYGFGPPTRNETEFRAFVAFRFPNATQSVIDYIVNEVYPPIFDGSHGYTDNMRRGQVAVTEFQFICSANALAHAVEEKAFAYAFDIPPAIHATDAVYVLHNPKHSPTINTTVANVLQDHVLAFIFKGSPESSLDGIDVPPYGKTSNAVLFSSGNIKIVKDPAANSRCEWWRRGLYN</sequence>
<proteinExistence type="predicted"/>
<dbReference type="InterPro" id="IPR050309">
    <property type="entry name" value="Type-B_Carboxylest/Lipase"/>
</dbReference>
<gene>
    <name evidence="3" type="ORF">DL764_007499</name>
</gene>
<dbReference type="Proteomes" id="UP000293360">
    <property type="component" value="Unassembled WGS sequence"/>
</dbReference>
<comment type="caution">
    <text evidence="3">The sequence shown here is derived from an EMBL/GenBank/DDBJ whole genome shotgun (WGS) entry which is preliminary data.</text>
</comment>
<dbReference type="InterPro" id="IPR002018">
    <property type="entry name" value="CarbesteraseB"/>
</dbReference>
<dbReference type="Pfam" id="PF00135">
    <property type="entry name" value="COesterase"/>
    <property type="match status" value="1"/>
</dbReference>
<organism evidence="3 4">
    <name type="scientific">Monosporascus ibericus</name>
    <dbReference type="NCBI Taxonomy" id="155417"/>
    <lineage>
        <taxon>Eukaryota</taxon>
        <taxon>Fungi</taxon>
        <taxon>Dikarya</taxon>
        <taxon>Ascomycota</taxon>
        <taxon>Pezizomycotina</taxon>
        <taxon>Sordariomycetes</taxon>
        <taxon>Xylariomycetidae</taxon>
        <taxon>Xylariales</taxon>
        <taxon>Xylariales incertae sedis</taxon>
        <taxon>Monosporascus</taxon>
    </lineage>
</organism>
<dbReference type="PROSITE" id="PS00941">
    <property type="entry name" value="CARBOXYLESTERASE_B_2"/>
    <property type="match status" value="1"/>
</dbReference>
<evidence type="ECO:0000256" key="1">
    <source>
        <dbReference type="SAM" id="SignalP"/>
    </source>
</evidence>
<feature type="signal peptide" evidence="1">
    <location>
        <begin position="1"/>
        <end position="29"/>
    </location>
</feature>
<keyword evidence="1" id="KW-0732">Signal</keyword>
<feature type="chain" id="PRO_5020806705" description="Carboxylesterase type B domain-containing protein" evidence="1">
    <location>
        <begin position="30"/>
        <end position="558"/>
    </location>
</feature>
<dbReference type="PANTHER" id="PTHR11559">
    <property type="entry name" value="CARBOXYLESTERASE"/>
    <property type="match status" value="1"/>
</dbReference>
<feature type="domain" description="Carboxylesterase type B" evidence="2">
    <location>
        <begin position="52"/>
        <end position="552"/>
    </location>
</feature>
<dbReference type="InterPro" id="IPR029058">
    <property type="entry name" value="AB_hydrolase_fold"/>
</dbReference>
<dbReference type="SUPFAM" id="SSF53474">
    <property type="entry name" value="alpha/beta-Hydrolases"/>
    <property type="match status" value="1"/>
</dbReference>
<dbReference type="STRING" id="155417.A0A4Q4T0E6"/>
<evidence type="ECO:0000313" key="3">
    <source>
        <dbReference type="EMBL" id="RYO96284.1"/>
    </source>
</evidence>
<protein>
    <recommendedName>
        <fullName evidence="2">Carboxylesterase type B domain-containing protein</fullName>
    </recommendedName>
</protein>
<keyword evidence="4" id="KW-1185">Reference proteome</keyword>
<accession>A0A4Q4T0E6</accession>
<dbReference type="EMBL" id="QJNU01000519">
    <property type="protein sequence ID" value="RYO96284.1"/>
    <property type="molecule type" value="Genomic_DNA"/>
</dbReference>
<dbReference type="Gene3D" id="3.40.50.1820">
    <property type="entry name" value="alpha/beta hydrolase"/>
    <property type="match status" value="1"/>
</dbReference>
<dbReference type="OrthoDB" id="408631at2759"/>
<dbReference type="AlphaFoldDB" id="A0A4Q4T0E6"/>
<dbReference type="InterPro" id="IPR019819">
    <property type="entry name" value="Carboxylesterase_B_CS"/>
</dbReference>
<evidence type="ECO:0000313" key="4">
    <source>
        <dbReference type="Proteomes" id="UP000293360"/>
    </source>
</evidence>
<name>A0A4Q4T0E6_9PEZI</name>
<evidence type="ECO:0000259" key="2">
    <source>
        <dbReference type="Pfam" id="PF00135"/>
    </source>
</evidence>
<reference evidence="3 4" key="1">
    <citation type="submission" date="2018-06" db="EMBL/GenBank/DDBJ databases">
        <title>Complete Genomes of Monosporascus.</title>
        <authorList>
            <person name="Robinson A.J."/>
            <person name="Natvig D.O."/>
        </authorList>
    </citation>
    <scope>NUCLEOTIDE SEQUENCE [LARGE SCALE GENOMIC DNA]</scope>
    <source>
        <strain evidence="3 4">CBS 110550</strain>
    </source>
</reference>